<dbReference type="PRINTS" id="PR00120">
    <property type="entry name" value="HATPASE"/>
</dbReference>
<organism evidence="14 15">
    <name type="scientific">Lacticaseibacillus nasuensis JCM 17158</name>
    <dbReference type="NCBI Taxonomy" id="1291734"/>
    <lineage>
        <taxon>Bacteria</taxon>
        <taxon>Bacillati</taxon>
        <taxon>Bacillota</taxon>
        <taxon>Bacilli</taxon>
        <taxon>Lactobacillales</taxon>
        <taxon>Lactobacillaceae</taxon>
        <taxon>Lacticaseibacillus</taxon>
    </lineage>
</organism>
<dbReference type="GO" id="GO:0006883">
    <property type="term" value="P:intracellular sodium ion homeostasis"/>
    <property type="evidence" value="ECO:0007669"/>
    <property type="project" value="TreeGrafter"/>
</dbReference>
<comment type="caution">
    <text evidence="14">The sequence shown here is derived from an EMBL/GenBank/DDBJ whole genome shotgun (WGS) entry which is preliminary data.</text>
</comment>
<dbReference type="InterPro" id="IPR006068">
    <property type="entry name" value="ATPase_P-typ_cation-transptr_C"/>
</dbReference>
<dbReference type="PANTHER" id="PTHR43294">
    <property type="entry name" value="SODIUM/POTASSIUM-TRANSPORTING ATPASE SUBUNIT ALPHA"/>
    <property type="match status" value="1"/>
</dbReference>
<dbReference type="SUPFAM" id="SSF81653">
    <property type="entry name" value="Calcium ATPase, transduction domain A"/>
    <property type="match status" value="1"/>
</dbReference>
<keyword evidence="10 12" id="KW-1133">Transmembrane helix</keyword>
<dbReference type="STRING" id="1291734.FD02_GL000596"/>
<dbReference type="AlphaFoldDB" id="A0A0R1JGX0"/>
<dbReference type="PATRIC" id="fig|1291734.4.peg.612"/>
<dbReference type="InterPro" id="IPR044492">
    <property type="entry name" value="P_typ_ATPase_HD_dom"/>
</dbReference>
<evidence type="ECO:0000313" key="15">
    <source>
        <dbReference type="Proteomes" id="UP000051804"/>
    </source>
</evidence>
<feature type="transmembrane region" description="Helical" evidence="12">
    <location>
        <begin position="783"/>
        <end position="803"/>
    </location>
</feature>
<name>A0A0R1JGX0_9LACO</name>
<dbReference type="InterPro" id="IPR004014">
    <property type="entry name" value="ATPase_P-typ_cation-transptr_N"/>
</dbReference>
<gene>
    <name evidence="14" type="ORF">FD02_GL000596</name>
</gene>
<sequence>MTHLTVEQAQGQVGTPDLEAGLTSAEAARRLVANGPNALESHSTPKWVMFLRQFNNLIIYILIGAAVMTSLMRLTTDTIIIALVIIINAVIGYYQEANASNALEKIKKMLAAEATVYRDGDRIDVPTADLVVGDVVFLEAGDNVPADLRLIEEDNLTIQEAALTGESNSVEKQTEALTGNVPLAEQSNMAFASTAVATGSGIGLVVATGADTELGKISQSVADVRKGQTPLMKQLDGVGSGISKGILVAAVGFFILGLIGGHYTLGTLALAIVTMIVGSLPEGLPATTSVVLAMGVSRMAKHEHTIVKTLPSAETLGSVDVIATDKTGTLTKNEMTITTIVTPSATFDVSGTGYTPTGEFSQAGQVVDPTSTDGLPALLIAGFEANDTTLAEIDGQYEINGEPTDGAFLTAYHKAYGEQEPAGEELDLLPFDSDYRYMAKLLALPDGTHKLYIKGSPDKLLPMAQAGDPAFDAEHYLQLTSQFSQQGQRVIAVGEKDCPTDMTEITPDCLDSGITFLGLAAIIDPPREDVIASIRSMRHAGVKVKMITGDHPETAAAIAGKLGLADSPRVVTGTELDEMDDDARAKAMVQADVFARTTPKNKLEIVTALQKAGNITAMVGDGVNDAPALKKADIGVAMGMAGTDVAKDAADMILTDDKFTTMERAIAQGRRIYDNIKKSILFLLPTSFAEGLVIAFTILTMDDMPLNAPQMLWINMVSAITIQFAFIFEPAEGGIMDRPPRPNNAPMMNKHDVFQLIYVAIMISGIGLLAHDYLLSRGLVDTATASTMMVNIIIIGKVFYLFNIRTKALAFSKQFFSNPMAFVIIGIMIVLQLILTYVPFMHHVMGTANMSWREWGISIAAGFIVLVVTEIDKLIRMSLRHRAGRDKMSTSKAKA</sequence>
<dbReference type="SUPFAM" id="SSF56784">
    <property type="entry name" value="HAD-like"/>
    <property type="match status" value="1"/>
</dbReference>
<dbReference type="FunFam" id="2.70.150.10:FF:000160">
    <property type="entry name" value="Sarcoplasmic/endoplasmic reticulum calcium ATPase 1"/>
    <property type="match status" value="1"/>
</dbReference>
<dbReference type="InterPro" id="IPR023298">
    <property type="entry name" value="ATPase_P-typ_TM_dom_sf"/>
</dbReference>
<keyword evidence="3" id="KW-1003">Cell membrane</keyword>
<dbReference type="Gene3D" id="2.70.150.10">
    <property type="entry name" value="Calcium-transporting ATPase, cytoplasmic transduction domain A"/>
    <property type="match status" value="1"/>
</dbReference>
<evidence type="ECO:0000256" key="6">
    <source>
        <dbReference type="ARBA" id="ARBA00022741"/>
    </source>
</evidence>
<feature type="transmembrane region" description="Helical" evidence="12">
    <location>
        <begin position="78"/>
        <end position="95"/>
    </location>
</feature>
<dbReference type="InterPro" id="IPR001757">
    <property type="entry name" value="P_typ_ATPase"/>
</dbReference>
<proteinExistence type="inferred from homology"/>
<dbReference type="InterPro" id="IPR050510">
    <property type="entry name" value="Cation_transp_ATPase_P-type"/>
</dbReference>
<dbReference type="GO" id="GO:0036376">
    <property type="term" value="P:sodium ion export across plasma membrane"/>
    <property type="evidence" value="ECO:0007669"/>
    <property type="project" value="TreeGrafter"/>
</dbReference>
<dbReference type="Pfam" id="PF00122">
    <property type="entry name" value="E1-E2_ATPase"/>
    <property type="match status" value="1"/>
</dbReference>
<evidence type="ECO:0000256" key="3">
    <source>
        <dbReference type="ARBA" id="ARBA00022475"/>
    </source>
</evidence>
<comment type="subcellular location">
    <subcellularLocation>
        <location evidence="1">Cell membrane</location>
        <topology evidence="1">Multi-pass membrane protein</topology>
    </subcellularLocation>
</comment>
<evidence type="ECO:0000256" key="1">
    <source>
        <dbReference type="ARBA" id="ARBA00004651"/>
    </source>
</evidence>
<dbReference type="GO" id="GO:0016887">
    <property type="term" value="F:ATP hydrolysis activity"/>
    <property type="evidence" value="ECO:0007669"/>
    <property type="project" value="InterPro"/>
</dbReference>
<feature type="transmembrane region" description="Helical" evidence="12">
    <location>
        <begin position="752"/>
        <end position="771"/>
    </location>
</feature>
<dbReference type="PROSITE" id="PS00154">
    <property type="entry name" value="ATPASE_E1_E2"/>
    <property type="match status" value="1"/>
</dbReference>
<dbReference type="SFLD" id="SFLDG00002">
    <property type="entry name" value="C1.7:_P-type_atpase_like"/>
    <property type="match status" value="1"/>
</dbReference>
<dbReference type="PANTHER" id="PTHR43294:SF21">
    <property type="entry name" value="CATION TRANSPORTING ATPASE"/>
    <property type="match status" value="1"/>
</dbReference>
<dbReference type="InterPro" id="IPR008250">
    <property type="entry name" value="ATPase_P-typ_transduc_dom_A_sf"/>
</dbReference>
<dbReference type="SFLD" id="SFLDF00027">
    <property type="entry name" value="p-type_atpase"/>
    <property type="match status" value="1"/>
</dbReference>
<keyword evidence="4" id="KW-0597">Phosphoprotein</keyword>
<feature type="transmembrane region" description="Helical" evidence="12">
    <location>
        <begin position="242"/>
        <end position="263"/>
    </location>
</feature>
<protein>
    <submittedName>
        <fullName evidence="14">Cation transport ATPase</fullName>
    </submittedName>
</protein>
<dbReference type="Gene3D" id="3.40.50.1000">
    <property type="entry name" value="HAD superfamily/HAD-like"/>
    <property type="match status" value="1"/>
</dbReference>
<dbReference type="InterPro" id="IPR059000">
    <property type="entry name" value="ATPase_P-type_domA"/>
</dbReference>
<dbReference type="SFLD" id="SFLDS00003">
    <property type="entry name" value="Haloacid_Dehalogenase"/>
    <property type="match status" value="1"/>
</dbReference>
<dbReference type="NCBIfam" id="TIGR01494">
    <property type="entry name" value="ATPase_P-type"/>
    <property type="match status" value="3"/>
</dbReference>
<keyword evidence="8" id="KW-0460">Magnesium</keyword>
<feature type="transmembrane region" description="Helical" evidence="12">
    <location>
        <begin position="711"/>
        <end position="731"/>
    </location>
</feature>
<evidence type="ECO:0000256" key="4">
    <source>
        <dbReference type="ARBA" id="ARBA00022553"/>
    </source>
</evidence>
<dbReference type="GO" id="GO:0005886">
    <property type="term" value="C:plasma membrane"/>
    <property type="evidence" value="ECO:0007669"/>
    <property type="project" value="UniProtKB-SubCell"/>
</dbReference>
<keyword evidence="9" id="KW-1278">Translocase</keyword>
<keyword evidence="5 12" id="KW-0812">Transmembrane</keyword>
<dbReference type="GO" id="GO:1902600">
    <property type="term" value="P:proton transmembrane transport"/>
    <property type="evidence" value="ECO:0007669"/>
    <property type="project" value="TreeGrafter"/>
</dbReference>
<evidence type="ECO:0000313" key="14">
    <source>
        <dbReference type="EMBL" id="KRK70525.1"/>
    </source>
</evidence>
<evidence type="ECO:0000256" key="11">
    <source>
        <dbReference type="ARBA" id="ARBA00023136"/>
    </source>
</evidence>
<dbReference type="Gene3D" id="3.40.1110.10">
    <property type="entry name" value="Calcium-transporting ATPase, cytoplasmic domain N"/>
    <property type="match status" value="1"/>
</dbReference>
<dbReference type="InterPro" id="IPR023214">
    <property type="entry name" value="HAD_sf"/>
</dbReference>
<dbReference type="InterPro" id="IPR023299">
    <property type="entry name" value="ATPase_P-typ_cyto_dom_N"/>
</dbReference>
<evidence type="ECO:0000256" key="7">
    <source>
        <dbReference type="ARBA" id="ARBA00022840"/>
    </source>
</evidence>
<dbReference type="Gene3D" id="1.20.1110.10">
    <property type="entry name" value="Calcium-transporting ATPase, transmembrane domain"/>
    <property type="match status" value="1"/>
</dbReference>
<feature type="transmembrane region" description="Helical" evidence="12">
    <location>
        <begin position="54"/>
        <end position="72"/>
    </location>
</feature>
<evidence type="ECO:0000259" key="13">
    <source>
        <dbReference type="SMART" id="SM00831"/>
    </source>
</evidence>
<dbReference type="SUPFAM" id="SSF81665">
    <property type="entry name" value="Calcium ATPase, transmembrane domain M"/>
    <property type="match status" value="1"/>
</dbReference>
<dbReference type="SUPFAM" id="SSF81660">
    <property type="entry name" value="Metal cation-transporting ATPase, ATP-binding domain N"/>
    <property type="match status" value="1"/>
</dbReference>
<accession>A0A0R1JGX0</accession>
<dbReference type="InterPro" id="IPR036412">
    <property type="entry name" value="HAD-like_sf"/>
</dbReference>
<keyword evidence="6" id="KW-0547">Nucleotide-binding</keyword>
<reference evidence="14 15" key="1">
    <citation type="journal article" date="2015" name="Genome Announc.">
        <title>Expanding the biotechnology potential of lactobacilli through comparative genomics of 213 strains and associated genera.</title>
        <authorList>
            <person name="Sun Z."/>
            <person name="Harris H.M."/>
            <person name="McCann A."/>
            <person name="Guo C."/>
            <person name="Argimon S."/>
            <person name="Zhang W."/>
            <person name="Yang X."/>
            <person name="Jeffery I.B."/>
            <person name="Cooney J.C."/>
            <person name="Kagawa T.F."/>
            <person name="Liu W."/>
            <person name="Song Y."/>
            <person name="Salvetti E."/>
            <person name="Wrobel A."/>
            <person name="Rasinkangas P."/>
            <person name="Parkhill J."/>
            <person name="Rea M.C."/>
            <person name="O'Sullivan O."/>
            <person name="Ritari J."/>
            <person name="Douillard F.P."/>
            <person name="Paul Ross R."/>
            <person name="Yang R."/>
            <person name="Briner A.E."/>
            <person name="Felis G.E."/>
            <person name="de Vos W.M."/>
            <person name="Barrangou R."/>
            <person name="Klaenhammer T.R."/>
            <person name="Caufield P.W."/>
            <person name="Cui Y."/>
            <person name="Zhang H."/>
            <person name="O'Toole P.W."/>
        </authorList>
    </citation>
    <scope>NUCLEOTIDE SEQUENCE [LARGE SCALE GENOMIC DNA]</scope>
    <source>
        <strain evidence="14 15">JCM 17158</strain>
    </source>
</reference>
<dbReference type="GO" id="GO:0030007">
    <property type="term" value="P:intracellular potassium ion homeostasis"/>
    <property type="evidence" value="ECO:0007669"/>
    <property type="project" value="TreeGrafter"/>
</dbReference>
<keyword evidence="15" id="KW-1185">Reference proteome</keyword>
<evidence type="ECO:0000256" key="9">
    <source>
        <dbReference type="ARBA" id="ARBA00022967"/>
    </source>
</evidence>
<evidence type="ECO:0000256" key="12">
    <source>
        <dbReference type="SAM" id="Phobius"/>
    </source>
</evidence>
<feature type="transmembrane region" description="Helical" evidence="12">
    <location>
        <begin position="815"/>
        <end position="835"/>
    </location>
</feature>
<dbReference type="Pfam" id="PF00689">
    <property type="entry name" value="Cation_ATPase_C"/>
    <property type="match status" value="1"/>
</dbReference>
<evidence type="ECO:0000256" key="2">
    <source>
        <dbReference type="ARBA" id="ARBA00005675"/>
    </source>
</evidence>
<feature type="transmembrane region" description="Helical" evidence="12">
    <location>
        <begin position="680"/>
        <end position="699"/>
    </location>
</feature>
<dbReference type="SMART" id="SM00831">
    <property type="entry name" value="Cation_ATPase_N"/>
    <property type="match status" value="1"/>
</dbReference>
<keyword evidence="7" id="KW-0067">ATP-binding</keyword>
<dbReference type="Proteomes" id="UP000051804">
    <property type="component" value="Unassembled WGS sequence"/>
</dbReference>
<evidence type="ECO:0000256" key="8">
    <source>
        <dbReference type="ARBA" id="ARBA00022842"/>
    </source>
</evidence>
<comment type="similarity">
    <text evidence="2">Belongs to the cation transport ATPase (P-type) (TC 3.A.3) family. Type IIA subfamily.</text>
</comment>
<dbReference type="Pfam" id="PF00702">
    <property type="entry name" value="Hydrolase"/>
    <property type="match status" value="1"/>
</dbReference>
<dbReference type="GO" id="GO:0005524">
    <property type="term" value="F:ATP binding"/>
    <property type="evidence" value="ECO:0007669"/>
    <property type="project" value="UniProtKB-KW"/>
</dbReference>
<dbReference type="EMBL" id="AZDJ01000032">
    <property type="protein sequence ID" value="KRK70525.1"/>
    <property type="molecule type" value="Genomic_DNA"/>
</dbReference>
<feature type="transmembrane region" description="Helical" evidence="12">
    <location>
        <begin position="269"/>
        <end position="294"/>
    </location>
</feature>
<dbReference type="Pfam" id="PF00690">
    <property type="entry name" value="Cation_ATPase_N"/>
    <property type="match status" value="1"/>
</dbReference>
<dbReference type="GO" id="GO:1990573">
    <property type="term" value="P:potassium ion import across plasma membrane"/>
    <property type="evidence" value="ECO:0007669"/>
    <property type="project" value="TreeGrafter"/>
</dbReference>
<feature type="transmembrane region" description="Helical" evidence="12">
    <location>
        <begin position="855"/>
        <end position="875"/>
    </location>
</feature>
<feature type="domain" description="Cation-transporting P-type ATPase N-terminal" evidence="13">
    <location>
        <begin position="3"/>
        <end position="74"/>
    </location>
</feature>
<dbReference type="GO" id="GO:0005391">
    <property type="term" value="F:P-type sodium:potassium-exchanging transporter activity"/>
    <property type="evidence" value="ECO:0007669"/>
    <property type="project" value="TreeGrafter"/>
</dbReference>
<evidence type="ECO:0000256" key="10">
    <source>
        <dbReference type="ARBA" id="ARBA00022989"/>
    </source>
</evidence>
<dbReference type="PRINTS" id="PR00119">
    <property type="entry name" value="CATATPASE"/>
</dbReference>
<evidence type="ECO:0000256" key="5">
    <source>
        <dbReference type="ARBA" id="ARBA00022692"/>
    </source>
</evidence>
<keyword evidence="11 12" id="KW-0472">Membrane</keyword>
<dbReference type="InterPro" id="IPR018303">
    <property type="entry name" value="ATPase_P-typ_P_site"/>
</dbReference>